<feature type="domain" description="Glutamine amidotransferase" evidence="1">
    <location>
        <begin position="49"/>
        <end position="193"/>
    </location>
</feature>
<dbReference type="InterPro" id="IPR044992">
    <property type="entry name" value="ChyE-like"/>
</dbReference>
<name>A0ABV7XIU9_9GAMM</name>
<reference evidence="3" key="1">
    <citation type="journal article" date="2019" name="Int. J. Syst. Evol. Microbiol.">
        <title>The Global Catalogue of Microorganisms (GCM) 10K type strain sequencing project: providing services to taxonomists for standard genome sequencing and annotation.</title>
        <authorList>
            <consortium name="The Broad Institute Genomics Platform"/>
            <consortium name="The Broad Institute Genome Sequencing Center for Infectious Disease"/>
            <person name="Wu L."/>
            <person name="Ma J."/>
        </authorList>
    </citation>
    <scope>NUCLEOTIDE SEQUENCE [LARGE SCALE GENOMIC DNA]</scope>
    <source>
        <strain evidence="3">KCTC 42441</strain>
    </source>
</reference>
<accession>A0ABV7XIU9</accession>
<dbReference type="Gene3D" id="3.40.50.880">
    <property type="match status" value="1"/>
</dbReference>
<protein>
    <submittedName>
        <fullName evidence="2">Glutamine amidotransferase</fullName>
    </submittedName>
</protein>
<gene>
    <name evidence="2" type="ORF">ACFONC_08100</name>
</gene>
<dbReference type="SUPFAM" id="SSF52317">
    <property type="entry name" value="Class I glutamine amidotransferase-like"/>
    <property type="match status" value="1"/>
</dbReference>
<evidence type="ECO:0000313" key="2">
    <source>
        <dbReference type="EMBL" id="MFC3716110.1"/>
    </source>
</evidence>
<dbReference type="InterPro" id="IPR017926">
    <property type="entry name" value="GATASE"/>
</dbReference>
<comment type="caution">
    <text evidence="2">The sequence shown here is derived from an EMBL/GenBank/DDBJ whole genome shotgun (WGS) entry which is preliminary data.</text>
</comment>
<sequence>MQTSSDKPFLIVETGQPVPSMRRHGGFPHWIRSAAGLARGKVDAVDVEAGETLPPHEGLAGVIVTGSGAMVTERRDWSEASAAWLRDAAHAGVPVFGICYGHQLLAHALGGEVGDNPKGRKMGTVAVDLLPAAADDPLFAGLPDRFLAQATHQQSVLRAPDGATVLARSDHDDCHAFRWGEAAWGVQFHPEFGTVHMRGYVHARAEALARDGFDPKRIAAEVAAAPHARNVLRRFVRHARRRQAL</sequence>
<proteinExistence type="predicted"/>
<organism evidence="2 3">
    <name type="scientific">Luteimonas soli</name>
    <dbReference type="NCBI Taxonomy" id="1648966"/>
    <lineage>
        <taxon>Bacteria</taxon>
        <taxon>Pseudomonadati</taxon>
        <taxon>Pseudomonadota</taxon>
        <taxon>Gammaproteobacteria</taxon>
        <taxon>Lysobacterales</taxon>
        <taxon>Lysobacteraceae</taxon>
        <taxon>Luteimonas</taxon>
    </lineage>
</organism>
<dbReference type="Pfam" id="PF00117">
    <property type="entry name" value="GATase"/>
    <property type="match status" value="1"/>
</dbReference>
<dbReference type="CDD" id="cd01741">
    <property type="entry name" value="GATase1_1"/>
    <property type="match status" value="1"/>
</dbReference>
<evidence type="ECO:0000313" key="3">
    <source>
        <dbReference type="Proteomes" id="UP001595705"/>
    </source>
</evidence>
<dbReference type="NCBIfam" id="NF006562">
    <property type="entry name" value="PRK09065.1"/>
    <property type="match status" value="1"/>
</dbReference>
<dbReference type="PANTHER" id="PTHR42695:SF5">
    <property type="entry name" value="GLUTAMINE AMIDOTRANSFERASE YLR126C-RELATED"/>
    <property type="match status" value="1"/>
</dbReference>
<dbReference type="RefSeq" id="WP_386743226.1">
    <property type="nucleotide sequence ID" value="NZ_JBHRYA010000007.1"/>
</dbReference>
<dbReference type="PROSITE" id="PS51273">
    <property type="entry name" value="GATASE_TYPE_1"/>
    <property type="match status" value="1"/>
</dbReference>
<evidence type="ECO:0000259" key="1">
    <source>
        <dbReference type="Pfam" id="PF00117"/>
    </source>
</evidence>
<dbReference type="EMBL" id="JBHRYA010000007">
    <property type="protein sequence ID" value="MFC3716110.1"/>
    <property type="molecule type" value="Genomic_DNA"/>
</dbReference>
<keyword evidence="2" id="KW-0315">Glutamine amidotransferase</keyword>
<dbReference type="Proteomes" id="UP001595705">
    <property type="component" value="Unassembled WGS sequence"/>
</dbReference>
<dbReference type="InterPro" id="IPR029062">
    <property type="entry name" value="Class_I_gatase-like"/>
</dbReference>
<dbReference type="PANTHER" id="PTHR42695">
    <property type="entry name" value="GLUTAMINE AMIDOTRANSFERASE YLR126C-RELATED"/>
    <property type="match status" value="1"/>
</dbReference>
<keyword evidence="3" id="KW-1185">Reference proteome</keyword>